<keyword evidence="9" id="KW-1185">Reference proteome</keyword>
<feature type="transmembrane region" description="Helical" evidence="6">
    <location>
        <begin position="268"/>
        <end position="292"/>
    </location>
</feature>
<evidence type="ECO:0000313" key="9">
    <source>
        <dbReference type="Proteomes" id="UP000004754"/>
    </source>
</evidence>
<gene>
    <name evidence="8" type="ORF">HMP0721_1433</name>
</gene>
<feature type="transmembrane region" description="Helical" evidence="6">
    <location>
        <begin position="21"/>
        <end position="45"/>
    </location>
</feature>
<dbReference type="AlphaFoldDB" id="E6MHE8"/>
<feature type="transmembrane region" description="Helical" evidence="6">
    <location>
        <begin position="429"/>
        <end position="449"/>
    </location>
</feature>
<dbReference type="STRING" id="887929.HMP0721_1433"/>
<evidence type="ECO:0000256" key="1">
    <source>
        <dbReference type="ARBA" id="ARBA00004651"/>
    </source>
</evidence>
<evidence type="ECO:0000313" key="8">
    <source>
        <dbReference type="EMBL" id="EFV01512.1"/>
    </source>
</evidence>
<dbReference type="eggNOG" id="COG0577">
    <property type="taxonomic scope" value="Bacteria"/>
</dbReference>
<evidence type="ECO:0000256" key="4">
    <source>
        <dbReference type="ARBA" id="ARBA00022989"/>
    </source>
</evidence>
<proteinExistence type="predicted"/>
<keyword evidence="3 6" id="KW-0812">Transmembrane</keyword>
<organism evidence="8 9">
    <name type="scientific">Pseudoramibacter alactolyticus ATCC 23263</name>
    <dbReference type="NCBI Taxonomy" id="887929"/>
    <lineage>
        <taxon>Bacteria</taxon>
        <taxon>Bacillati</taxon>
        <taxon>Bacillota</taxon>
        <taxon>Clostridia</taxon>
        <taxon>Eubacteriales</taxon>
        <taxon>Eubacteriaceae</taxon>
        <taxon>Pseudoramibacter</taxon>
    </lineage>
</organism>
<feature type="transmembrane region" description="Helical" evidence="6">
    <location>
        <begin position="635"/>
        <end position="656"/>
    </location>
</feature>
<dbReference type="InterPro" id="IPR038766">
    <property type="entry name" value="Membrane_comp_ABC_pdt"/>
</dbReference>
<name>E6MHE8_9FIRM</name>
<comment type="subcellular location">
    <subcellularLocation>
        <location evidence="1">Cell membrane</location>
        <topology evidence="1">Multi-pass membrane protein</topology>
    </subcellularLocation>
</comment>
<evidence type="ECO:0000259" key="7">
    <source>
        <dbReference type="Pfam" id="PF02687"/>
    </source>
</evidence>
<dbReference type="EMBL" id="AEQN01000017">
    <property type="protein sequence ID" value="EFV01512.1"/>
    <property type="molecule type" value="Genomic_DNA"/>
</dbReference>
<feature type="transmembrane region" description="Helical" evidence="6">
    <location>
        <begin position="359"/>
        <end position="385"/>
    </location>
</feature>
<reference evidence="8 9" key="1">
    <citation type="submission" date="2010-12" db="EMBL/GenBank/DDBJ databases">
        <authorList>
            <person name="Muzny D."/>
            <person name="Qin X."/>
            <person name="Deng J."/>
            <person name="Jiang H."/>
            <person name="Liu Y."/>
            <person name="Qu J."/>
            <person name="Song X.-Z."/>
            <person name="Zhang L."/>
            <person name="Thornton R."/>
            <person name="Coyle M."/>
            <person name="Francisco L."/>
            <person name="Jackson L."/>
            <person name="Javaid M."/>
            <person name="Korchina V."/>
            <person name="Kovar C."/>
            <person name="Mata R."/>
            <person name="Mathew T."/>
            <person name="Ngo R."/>
            <person name="Nguyen L."/>
            <person name="Nguyen N."/>
            <person name="Okwuonu G."/>
            <person name="Ongeri F."/>
            <person name="Pham C."/>
            <person name="Simmons D."/>
            <person name="Wilczek-Boney K."/>
            <person name="Hale W."/>
            <person name="Jakkamsetti A."/>
            <person name="Pham P."/>
            <person name="Ruth R."/>
            <person name="San Lucas F."/>
            <person name="Warren J."/>
            <person name="Zhang J."/>
            <person name="Zhao Z."/>
            <person name="Zhou C."/>
            <person name="Zhu D."/>
            <person name="Lee S."/>
            <person name="Bess C."/>
            <person name="Blankenburg K."/>
            <person name="Forbes L."/>
            <person name="Fu Q."/>
            <person name="Gubbala S."/>
            <person name="Hirani K."/>
            <person name="Jayaseelan J.C."/>
            <person name="Lara F."/>
            <person name="Munidasa M."/>
            <person name="Palculict T."/>
            <person name="Patil S."/>
            <person name="Pu L.-L."/>
            <person name="Saada N."/>
            <person name="Tang L."/>
            <person name="Weissenberger G."/>
            <person name="Zhu Y."/>
            <person name="Hemphill L."/>
            <person name="Shang Y."/>
            <person name="Youmans B."/>
            <person name="Ayvaz T."/>
            <person name="Ross M."/>
            <person name="Santibanez J."/>
            <person name="Aqrawi P."/>
            <person name="Gross S."/>
            <person name="Joshi V."/>
            <person name="Fowler G."/>
            <person name="Nazareth L."/>
            <person name="Reid J."/>
            <person name="Worley K."/>
            <person name="Petrosino J."/>
            <person name="Highlander S."/>
            <person name="Gibbs R."/>
        </authorList>
    </citation>
    <scope>NUCLEOTIDE SEQUENCE [LARGE SCALE GENOMIC DNA]</scope>
    <source>
        <strain evidence="8 9">ATCC 23263</strain>
    </source>
</reference>
<evidence type="ECO:0000256" key="5">
    <source>
        <dbReference type="ARBA" id="ARBA00023136"/>
    </source>
</evidence>
<protein>
    <submittedName>
        <fullName evidence="8">Efflux ABC transporter, permease protein</fullName>
    </submittedName>
</protein>
<evidence type="ECO:0000256" key="6">
    <source>
        <dbReference type="SAM" id="Phobius"/>
    </source>
</evidence>
<dbReference type="InterPro" id="IPR003838">
    <property type="entry name" value="ABC3_permease_C"/>
</dbReference>
<sequence>MRKRTISNPLRKRLLRELKTDFGKYFVIFAFLVITIGFVSGVYVANGSMLKTSKESFSRYRIESGHFALDHAADGGLLSTLRNQRIRLYPDFYKMLSEKNGRRQGRVRVYAVRRQVNKADVMAGRLPKKTDEIAIDRMHANNNGIAVGDRIRIGGRKMKVTGLVAHSDYSALFENNTDPMFDAINFDVAVVTAETFDALPQSTHYNYAWIYRGAPKNDNKEKVRADKLMNTIAKEAALSGNRLTDFVPRYLNQAINFTIDDMGSDRTMAGIMLDILVVVLAFIFAVTISNTVTKESAAIGTLRASGYSRGELLRHYLTMPLIVTLAAAAVGNALGYTVLKGVIEGMYYNSYSLPTFVPLISSDAFVMTTVVPIILMMLINVAVLAQKLSFSPLAFLRGDLTRKQKKRAIRLPRIRFIRRFRLRIILQNLPGYLVLVLGITFVMLLLYLATGFPSTLRHYQQEAPGTMIADYQTILKAPVLTATKGAEVFSMTELETVSGVRKGETITAYGIAPHSHYVSAIGRLKGREVYLSEGFRKKFGYRKGDRVTLSAKYEHKRYHFKVAGFTKGGSTMAVFMPNRRFNTVFGYDTNHFNGYFSNRKVKDIDSRLIATTIDRGGVTKISRQLNHSMGNYMLYFQYACVVAAALLIYLLTKLIIERNTSAISMVKILGYKDREIAALYLIATTWVIVLAELIGLLVAGFLIRLIWVAYINTMDGWFSFYMPSSAQIKMFIAVFAGYAAVTVLDFRRIRKIPMDTALKNMD</sequence>
<feature type="transmembrane region" description="Helical" evidence="6">
    <location>
        <begin position="677"/>
        <end position="707"/>
    </location>
</feature>
<feature type="transmembrane region" description="Helical" evidence="6">
    <location>
        <begin position="313"/>
        <end position="339"/>
    </location>
</feature>
<keyword evidence="2" id="KW-1003">Cell membrane</keyword>
<dbReference type="RefSeq" id="WP_006598855.1">
    <property type="nucleotide sequence ID" value="NZ_GL622359.1"/>
</dbReference>
<dbReference type="PANTHER" id="PTHR30287">
    <property type="entry name" value="MEMBRANE COMPONENT OF PREDICTED ABC SUPERFAMILY METABOLITE UPTAKE TRANSPORTER"/>
    <property type="match status" value="1"/>
</dbReference>
<dbReference type="HOGENOM" id="CLU_005531_1_1_9"/>
<dbReference type="Pfam" id="PF02687">
    <property type="entry name" value="FtsX"/>
    <property type="match status" value="2"/>
</dbReference>
<comment type="caution">
    <text evidence="8">The sequence shown here is derived from an EMBL/GenBank/DDBJ whole genome shotgun (WGS) entry which is preliminary data.</text>
</comment>
<feature type="domain" description="ABC3 transporter permease C-terminal" evidence="7">
    <location>
        <begin position="275"/>
        <end position="381"/>
    </location>
</feature>
<dbReference type="Proteomes" id="UP000004754">
    <property type="component" value="Unassembled WGS sequence"/>
</dbReference>
<dbReference type="GO" id="GO:0005886">
    <property type="term" value="C:plasma membrane"/>
    <property type="evidence" value="ECO:0007669"/>
    <property type="project" value="UniProtKB-SubCell"/>
</dbReference>
<evidence type="ECO:0000256" key="3">
    <source>
        <dbReference type="ARBA" id="ARBA00022692"/>
    </source>
</evidence>
<keyword evidence="4 6" id="KW-1133">Transmembrane helix</keyword>
<dbReference type="PANTHER" id="PTHR30287:SF1">
    <property type="entry name" value="INNER MEMBRANE PROTEIN"/>
    <property type="match status" value="1"/>
</dbReference>
<accession>E6MHE8</accession>
<feature type="domain" description="ABC3 transporter permease C-terminal" evidence="7">
    <location>
        <begin position="640"/>
        <end position="744"/>
    </location>
</feature>
<keyword evidence="5 6" id="KW-0472">Membrane</keyword>
<dbReference type="OrthoDB" id="2934570at2"/>
<feature type="transmembrane region" description="Helical" evidence="6">
    <location>
        <begin position="727"/>
        <end position="746"/>
    </location>
</feature>
<evidence type="ECO:0000256" key="2">
    <source>
        <dbReference type="ARBA" id="ARBA00022475"/>
    </source>
</evidence>